<dbReference type="NCBIfam" id="TIGR04056">
    <property type="entry name" value="OMP_RagA_SusC"/>
    <property type="match status" value="1"/>
</dbReference>
<dbReference type="NCBIfam" id="TIGR04057">
    <property type="entry name" value="SusC_RagA_signa"/>
    <property type="match status" value="1"/>
</dbReference>
<dbReference type="GO" id="GO:0009279">
    <property type="term" value="C:cell outer membrane"/>
    <property type="evidence" value="ECO:0007669"/>
    <property type="project" value="UniProtKB-SubCell"/>
</dbReference>
<dbReference type="SUPFAM" id="SSF49464">
    <property type="entry name" value="Carboxypeptidase regulatory domain-like"/>
    <property type="match status" value="1"/>
</dbReference>
<proteinExistence type="inferred from homology"/>
<evidence type="ECO:0000256" key="9">
    <source>
        <dbReference type="RuleBase" id="RU003357"/>
    </source>
</evidence>
<dbReference type="Gene3D" id="2.60.40.1120">
    <property type="entry name" value="Carboxypeptidase-like, regulatory domain"/>
    <property type="match status" value="1"/>
</dbReference>
<keyword evidence="5 9" id="KW-0798">TonB box</keyword>
<evidence type="ECO:0000259" key="11">
    <source>
        <dbReference type="Pfam" id="PF00593"/>
    </source>
</evidence>
<evidence type="ECO:0000256" key="5">
    <source>
        <dbReference type="ARBA" id="ARBA00023077"/>
    </source>
</evidence>
<dbReference type="EMBL" id="JAJTVO010000010">
    <property type="protein sequence ID" value="MCE4122026.1"/>
    <property type="molecule type" value="Genomic_DNA"/>
</dbReference>
<dbReference type="InterPro" id="IPR037066">
    <property type="entry name" value="Plug_dom_sf"/>
</dbReference>
<organism evidence="13 14">
    <name type="scientific">Segatella copri</name>
    <dbReference type="NCBI Taxonomy" id="165179"/>
    <lineage>
        <taxon>Bacteria</taxon>
        <taxon>Pseudomonadati</taxon>
        <taxon>Bacteroidota</taxon>
        <taxon>Bacteroidia</taxon>
        <taxon>Bacteroidales</taxon>
        <taxon>Prevotellaceae</taxon>
        <taxon>Segatella</taxon>
    </lineage>
</organism>
<comment type="caution">
    <text evidence="13">The sequence shown here is derived from an EMBL/GenBank/DDBJ whole genome shotgun (WGS) entry which is preliminary data.</text>
</comment>
<keyword evidence="6 8" id="KW-0472">Membrane</keyword>
<dbReference type="InterPro" id="IPR000531">
    <property type="entry name" value="Beta-barrel_TonB"/>
</dbReference>
<keyword evidence="4 8" id="KW-0812">Transmembrane</keyword>
<dbReference type="InterPro" id="IPR023996">
    <property type="entry name" value="TonB-dep_OMP_SusC/RagA"/>
</dbReference>
<gene>
    <name evidence="13" type="ORF">LYY06_07065</name>
</gene>
<keyword evidence="2 8" id="KW-0813">Transport</keyword>
<dbReference type="Proteomes" id="UP001200307">
    <property type="component" value="Unassembled WGS sequence"/>
</dbReference>
<dbReference type="RefSeq" id="WP_233339099.1">
    <property type="nucleotide sequence ID" value="NZ_JAJTVO010000010.1"/>
</dbReference>
<dbReference type="Pfam" id="PF13715">
    <property type="entry name" value="CarbopepD_reg_2"/>
    <property type="match status" value="1"/>
</dbReference>
<feature type="signal peptide" evidence="10">
    <location>
        <begin position="1"/>
        <end position="21"/>
    </location>
</feature>
<evidence type="ECO:0000313" key="13">
    <source>
        <dbReference type="EMBL" id="MCE4122026.1"/>
    </source>
</evidence>
<name>A0AAW4YL81_9BACT</name>
<sequence>MEKRLMTVVAAIAVSTSMAFAQTSISGTVVSNDDEEPIIGASIRIDGTKTGTVTDINGNFSLIVPNKNSSLVISYLGMKTVTVKAVNGMKVVLLSDSKNLDDVVVTAQGLKRQKRSLGYATQEIKSSDLTSVGQQGLNNALAGKVAGARFVGGSGAKFDEGKIVLRGTTSLSSDNGTAAGAAAGSSPIYVVDGVITEAAAVNMNDVASVNVLKGPAATALYGVRGGNGAVIITTNNAKEGEAHQQINISNTLTWTTAYSHAKLQKEYGGGAYGADGELDVYHWKEGDPESYKQLDGKKYYDYADDCSWGPRFDSNIKYLPAIAWDETSPYFGQEDTWTSHLDMNDLFQTGVADNTNVSFERSGKDFSSRISLSNMNIKGVNPNSGAIRRYANIKTAFTPLKNLRVSFDYKYTYKKNHNAATEGYGTESNNPYSDLLQWGQTNVNLKQYKNYTRPDGSFRTWNIKDYNDFTPAFHDSPYAVYNEINNTNTREFHVLAGDIEYSLPYNIKVGFKTTANLYNFYQLYNRAGLTGQTDIHKQWQRKSYDVYNQGRITWDDKFVNDRLSAQAAIFIENRNYHYEGMDVFTRDGLLLPGLFRTTNSYGLSGGDDASTDATTNEVGDYDKAYTKREKAQSLFGTVTLGWDDTYFVDASLRNDWNSTLPTDNNSYLYGGLSVAAVASNWFKQAKWLDYWKLRASFAQVGSALTPYRLSTVYNFGYRYGSTASMYGNPQLIDKNIKPTITTSYEIGTEFSVLGNRLWGDINYYSRDTKNQIISTTVGPASGYSSRLMNAGLIRNRGYEISLGGKPIKTKNYEWTIEANIAHNENKLVELAPGMTRYTLDGMSFFSYLYSYAEVGKPMGALYVTRSWQTNENGDIILKKNKAGNLMPQIDKTTEKYIGNMQPKLTGGFSTAVRVYDFTLRASCDFRVGGKFASVTNMWLEGSGLGSATAGTNDRGGEIRGDISENGGVRVDGVVANEDGTYSPATTYVEANTYFNGLKSTLWEPYVYDGSYIKMRELSLTYNMPKTLLNQLHIGLQSASIAFVATDPFLLYSKVKNVDPSETDGTLFEQGQAVSTRSWGFTVNLTF</sequence>
<dbReference type="InterPro" id="IPR036942">
    <property type="entry name" value="Beta-barrel_TonB_sf"/>
</dbReference>
<accession>A0AAW4YL81</accession>
<dbReference type="InterPro" id="IPR012910">
    <property type="entry name" value="Plug_dom"/>
</dbReference>
<dbReference type="Gene3D" id="2.170.130.10">
    <property type="entry name" value="TonB-dependent receptor, plug domain"/>
    <property type="match status" value="1"/>
</dbReference>
<evidence type="ECO:0000259" key="12">
    <source>
        <dbReference type="Pfam" id="PF07715"/>
    </source>
</evidence>
<evidence type="ECO:0000256" key="2">
    <source>
        <dbReference type="ARBA" id="ARBA00022448"/>
    </source>
</evidence>
<evidence type="ECO:0000256" key="10">
    <source>
        <dbReference type="SAM" id="SignalP"/>
    </source>
</evidence>
<feature type="domain" description="TonB-dependent receptor plug" evidence="12">
    <location>
        <begin position="114"/>
        <end position="229"/>
    </location>
</feature>
<dbReference type="PROSITE" id="PS52016">
    <property type="entry name" value="TONB_DEPENDENT_REC_3"/>
    <property type="match status" value="1"/>
</dbReference>
<feature type="domain" description="TonB-dependent receptor-like beta-barrel" evidence="11">
    <location>
        <begin position="595"/>
        <end position="909"/>
    </location>
</feature>
<reference evidence="13" key="1">
    <citation type="submission" date="2021-12" db="EMBL/GenBank/DDBJ databases">
        <authorList>
            <person name="Lv X."/>
        </authorList>
    </citation>
    <scope>NUCLEOTIDE SEQUENCE</scope>
    <source>
        <strain evidence="13">HF2106</strain>
    </source>
</reference>
<evidence type="ECO:0000256" key="8">
    <source>
        <dbReference type="PROSITE-ProRule" id="PRU01360"/>
    </source>
</evidence>
<dbReference type="Pfam" id="PF07715">
    <property type="entry name" value="Plug"/>
    <property type="match status" value="1"/>
</dbReference>
<evidence type="ECO:0000256" key="6">
    <source>
        <dbReference type="ARBA" id="ARBA00023136"/>
    </source>
</evidence>
<dbReference type="SUPFAM" id="SSF56935">
    <property type="entry name" value="Porins"/>
    <property type="match status" value="1"/>
</dbReference>
<dbReference type="Pfam" id="PF00593">
    <property type="entry name" value="TonB_dep_Rec_b-barrel"/>
    <property type="match status" value="1"/>
</dbReference>
<dbReference type="Gene3D" id="2.40.170.20">
    <property type="entry name" value="TonB-dependent receptor, beta-barrel domain"/>
    <property type="match status" value="1"/>
</dbReference>
<keyword evidence="10" id="KW-0732">Signal</keyword>
<evidence type="ECO:0000313" key="14">
    <source>
        <dbReference type="Proteomes" id="UP001200307"/>
    </source>
</evidence>
<dbReference type="AlphaFoldDB" id="A0AAW4YL81"/>
<keyword evidence="7 8" id="KW-0998">Cell outer membrane</keyword>
<keyword evidence="3 8" id="KW-1134">Transmembrane beta strand</keyword>
<evidence type="ECO:0000256" key="4">
    <source>
        <dbReference type="ARBA" id="ARBA00022692"/>
    </source>
</evidence>
<protein>
    <submittedName>
        <fullName evidence="13">SusC/RagA family TonB-linked outer membrane protein</fullName>
    </submittedName>
</protein>
<feature type="chain" id="PRO_5043744823" evidence="10">
    <location>
        <begin position="22"/>
        <end position="1086"/>
    </location>
</feature>
<dbReference type="InterPro" id="IPR008969">
    <property type="entry name" value="CarboxyPept-like_regulatory"/>
</dbReference>
<evidence type="ECO:0000256" key="3">
    <source>
        <dbReference type="ARBA" id="ARBA00022452"/>
    </source>
</evidence>
<dbReference type="InterPro" id="IPR023997">
    <property type="entry name" value="TonB-dep_OMP_SusC/RagA_CS"/>
</dbReference>
<dbReference type="InterPro" id="IPR039426">
    <property type="entry name" value="TonB-dep_rcpt-like"/>
</dbReference>
<evidence type="ECO:0000256" key="7">
    <source>
        <dbReference type="ARBA" id="ARBA00023237"/>
    </source>
</evidence>
<comment type="subcellular location">
    <subcellularLocation>
        <location evidence="1 8">Cell outer membrane</location>
        <topology evidence="1 8">Multi-pass membrane protein</topology>
    </subcellularLocation>
</comment>
<evidence type="ECO:0000256" key="1">
    <source>
        <dbReference type="ARBA" id="ARBA00004571"/>
    </source>
</evidence>
<comment type="similarity">
    <text evidence="8 9">Belongs to the TonB-dependent receptor family.</text>
</comment>